<dbReference type="AlphaFoldDB" id="A0A9P7UD07"/>
<name>A0A9P7UD07_9PEZI</name>
<comment type="caution">
    <text evidence="2">The sequence shown here is derived from an EMBL/GenBank/DDBJ whole genome shotgun (WGS) entry which is preliminary data.</text>
</comment>
<accession>A0A9P7UD07</accession>
<sequence>MLFESWSARIRVMDRSSVARLNPPMVPTRSRPFRTPTRTGTNNHLTTSNFHTENTTWPWPMGSRCGGR</sequence>
<evidence type="ECO:0000256" key="1">
    <source>
        <dbReference type="SAM" id="MobiDB-lite"/>
    </source>
</evidence>
<protein>
    <submittedName>
        <fullName evidence="2">Uncharacterized protein</fullName>
    </submittedName>
</protein>
<dbReference type="EMBL" id="JAESDN010000005">
    <property type="protein sequence ID" value="KAG7050616.1"/>
    <property type="molecule type" value="Genomic_DNA"/>
</dbReference>
<evidence type="ECO:0000313" key="2">
    <source>
        <dbReference type="EMBL" id="KAG7050616.1"/>
    </source>
</evidence>
<dbReference type="Proteomes" id="UP000699042">
    <property type="component" value="Unassembled WGS sequence"/>
</dbReference>
<reference evidence="2" key="1">
    <citation type="submission" date="2021-05" db="EMBL/GenBank/DDBJ databases">
        <title>Comparative genomics of three Colletotrichum scovillei strains and genetic complementation revealed genes involved fungal growth and virulence on chili pepper.</title>
        <authorList>
            <person name="Hsieh D.-K."/>
            <person name="Chuang S.-C."/>
            <person name="Chen C.-Y."/>
            <person name="Chao Y.-T."/>
            <person name="Lu M.-Y.J."/>
            <person name="Lee M.-H."/>
            <person name="Shih M.-C."/>
        </authorList>
    </citation>
    <scope>NUCLEOTIDE SEQUENCE</scope>
    <source>
        <strain evidence="2">Coll-153</strain>
    </source>
</reference>
<keyword evidence="3" id="KW-1185">Reference proteome</keyword>
<evidence type="ECO:0000313" key="3">
    <source>
        <dbReference type="Proteomes" id="UP000699042"/>
    </source>
</evidence>
<feature type="compositionally biased region" description="Polar residues" evidence="1">
    <location>
        <begin position="40"/>
        <end position="57"/>
    </location>
</feature>
<feature type="region of interest" description="Disordered" evidence="1">
    <location>
        <begin position="21"/>
        <end position="68"/>
    </location>
</feature>
<proteinExistence type="predicted"/>
<gene>
    <name evidence="2" type="ORF">JMJ77_013359</name>
</gene>
<feature type="compositionally biased region" description="Low complexity" evidence="1">
    <location>
        <begin position="27"/>
        <end position="39"/>
    </location>
</feature>
<organism evidence="2 3">
    <name type="scientific">Colletotrichum scovillei</name>
    <dbReference type="NCBI Taxonomy" id="1209932"/>
    <lineage>
        <taxon>Eukaryota</taxon>
        <taxon>Fungi</taxon>
        <taxon>Dikarya</taxon>
        <taxon>Ascomycota</taxon>
        <taxon>Pezizomycotina</taxon>
        <taxon>Sordariomycetes</taxon>
        <taxon>Hypocreomycetidae</taxon>
        <taxon>Glomerellales</taxon>
        <taxon>Glomerellaceae</taxon>
        <taxon>Colletotrichum</taxon>
        <taxon>Colletotrichum acutatum species complex</taxon>
    </lineage>
</organism>